<feature type="compositionally biased region" description="Basic residues" evidence="1">
    <location>
        <begin position="20"/>
        <end position="29"/>
    </location>
</feature>
<dbReference type="AlphaFoldDB" id="A0A834U1X6"/>
<reference evidence="2" key="1">
    <citation type="submission" date="2020-09" db="EMBL/GenBank/DDBJ databases">
        <title>Genome-Enabled Discovery of Anthraquinone Biosynthesis in Senna tora.</title>
        <authorList>
            <person name="Kang S.-H."/>
            <person name="Pandey R.P."/>
            <person name="Lee C.-M."/>
            <person name="Sim J.-S."/>
            <person name="Jeong J.-T."/>
            <person name="Choi B.-S."/>
            <person name="Jung M."/>
            <person name="Ginzburg D."/>
            <person name="Zhao K."/>
            <person name="Won S.Y."/>
            <person name="Oh T.-J."/>
            <person name="Yu Y."/>
            <person name="Kim N.-H."/>
            <person name="Lee O.R."/>
            <person name="Lee T.-H."/>
            <person name="Bashyal P."/>
            <person name="Kim T.-S."/>
            <person name="Lee W.-H."/>
            <person name="Kawkins C."/>
            <person name="Kim C.-K."/>
            <person name="Kim J.S."/>
            <person name="Ahn B.O."/>
            <person name="Rhee S.Y."/>
            <person name="Sohng J.K."/>
        </authorList>
    </citation>
    <scope>NUCLEOTIDE SEQUENCE</scope>
    <source>
        <tissue evidence="2">Leaf</tissue>
    </source>
</reference>
<protein>
    <submittedName>
        <fullName evidence="2">Uncharacterized protein</fullName>
    </submittedName>
</protein>
<accession>A0A834U1X6</accession>
<evidence type="ECO:0000313" key="3">
    <source>
        <dbReference type="Proteomes" id="UP000634136"/>
    </source>
</evidence>
<name>A0A834U1X6_9FABA</name>
<evidence type="ECO:0000256" key="1">
    <source>
        <dbReference type="SAM" id="MobiDB-lite"/>
    </source>
</evidence>
<organism evidence="2 3">
    <name type="scientific">Senna tora</name>
    <dbReference type="NCBI Taxonomy" id="362788"/>
    <lineage>
        <taxon>Eukaryota</taxon>
        <taxon>Viridiplantae</taxon>
        <taxon>Streptophyta</taxon>
        <taxon>Embryophyta</taxon>
        <taxon>Tracheophyta</taxon>
        <taxon>Spermatophyta</taxon>
        <taxon>Magnoliopsida</taxon>
        <taxon>eudicotyledons</taxon>
        <taxon>Gunneridae</taxon>
        <taxon>Pentapetalae</taxon>
        <taxon>rosids</taxon>
        <taxon>fabids</taxon>
        <taxon>Fabales</taxon>
        <taxon>Fabaceae</taxon>
        <taxon>Caesalpinioideae</taxon>
        <taxon>Cassia clade</taxon>
        <taxon>Senna</taxon>
    </lineage>
</organism>
<dbReference type="Proteomes" id="UP000634136">
    <property type="component" value="Unassembled WGS sequence"/>
</dbReference>
<feature type="region of interest" description="Disordered" evidence="1">
    <location>
        <begin position="1"/>
        <end position="29"/>
    </location>
</feature>
<sequence>MASRSCAQQDIIPRSPLNSLRRKTWSMAP</sequence>
<dbReference type="EMBL" id="JAAIUW010000005">
    <property type="protein sequence ID" value="KAF7831226.1"/>
    <property type="molecule type" value="Genomic_DNA"/>
</dbReference>
<gene>
    <name evidence="2" type="ORF">G2W53_013559</name>
</gene>
<keyword evidence="3" id="KW-1185">Reference proteome</keyword>
<evidence type="ECO:0000313" key="2">
    <source>
        <dbReference type="EMBL" id="KAF7831226.1"/>
    </source>
</evidence>
<proteinExistence type="predicted"/>
<comment type="caution">
    <text evidence="2">The sequence shown here is derived from an EMBL/GenBank/DDBJ whole genome shotgun (WGS) entry which is preliminary data.</text>
</comment>